<reference evidence="3" key="1">
    <citation type="journal article" date="2020" name="bioRxiv">
        <title>Comparative genomics of Chlamydomonas.</title>
        <authorList>
            <person name="Craig R.J."/>
            <person name="Hasan A.R."/>
            <person name="Ness R.W."/>
            <person name="Keightley P.D."/>
        </authorList>
    </citation>
    <scope>NUCLEOTIDE SEQUENCE</scope>
    <source>
        <strain evidence="3">CCAP 11/70</strain>
    </source>
</reference>
<feature type="region of interest" description="Disordered" evidence="1">
    <location>
        <begin position="1"/>
        <end position="25"/>
    </location>
</feature>
<keyword evidence="4" id="KW-1185">Reference proteome</keyword>
<evidence type="ECO:0000313" key="4">
    <source>
        <dbReference type="Proteomes" id="UP000612055"/>
    </source>
</evidence>
<organism evidence="3 4">
    <name type="scientific">Edaphochlamys debaryana</name>
    <dbReference type="NCBI Taxonomy" id="47281"/>
    <lineage>
        <taxon>Eukaryota</taxon>
        <taxon>Viridiplantae</taxon>
        <taxon>Chlorophyta</taxon>
        <taxon>core chlorophytes</taxon>
        <taxon>Chlorophyceae</taxon>
        <taxon>CS clade</taxon>
        <taxon>Chlamydomonadales</taxon>
        <taxon>Chlamydomonadales incertae sedis</taxon>
        <taxon>Edaphochlamys</taxon>
    </lineage>
</organism>
<dbReference type="InterPro" id="IPR005069">
    <property type="entry name" value="Nucl-diP-sugar_transferase"/>
</dbReference>
<protein>
    <recommendedName>
        <fullName evidence="2">Nucleotide-diphospho-sugar transferase domain-containing protein</fullName>
    </recommendedName>
</protein>
<evidence type="ECO:0000313" key="3">
    <source>
        <dbReference type="EMBL" id="KAG2485780.1"/>
    </source>
</evidence>
<comment type="caution">
    <text evidence="3">The sequence shown here is derived from an EMBL/GenBank/DDBJ whole genome shotgun (WGS) entry which is preliminary data.</text>
</comment>
<name>A0A835XRS8_9CHLO</name>
<dbReference type="AlphaFoldDB" id="A0A835XRS8"/>
<sequence>MRVPSARARIPSATPRRSASEAGAASDLSLHDLPWYRPPEWQPKYSGLHNDLPALVHHQLAASSAPSGLLALVTISRLEPGSDTWPLFFNFLAALLLLGQQRSYVVACVSEAALQSCLGQRLPCANMTQHEHRRFNGTSAPWVKVFSAADVLGVMPDNATLLVTDYDVIYLKPVEPAAARFFETTAPHADATAMTEEVLAFDTEGKLGPTALFWIMNTGVMLLRNGPRVRRMYELWARAASYDMHDQAGLSRLHLSAFALCSTDFMCRVHAMNNMAAVVRHNWPDYYTPAQTPLVPAPQCAPCTVHLDEPGPNGCDYVRTHCSVQARLYVHAICFVGDRLKIHVLRLMGLWFLASTPRAAHSTGGGGGGGSWGAAGGWGVAGGWGGGGAASHVGRGGAGAAAPRVNVAAIEAAGLPCPPGENLAVLRHEP</sequence>
<feature type="domain" description="Nucleotide-diphospho-sugar transferase" evidence="2">
    <location>
        <begin position="102"/>
        <end position="258"/>
    </location>
</feature>
<dbReference type="EMBL" id="JAEHOE010000122">
    <property type="protein sequence ID" value="KAG2485780.1"/>
    <property type="molecule type" value="Genomic_DNA"/>
</dbReference>
<accession>A0A835XRS8</accession>
<dbReference type="Pfam" id="PF03407">
    <property type="entry name" value="Nucleotid_trans"/>
    <property type="match status" value="1"/>
</dbReference>
<dbReference type="OrthoDB" id="69177at2759"/>
<gene>
    <name evidence="3" type="ORF">HYH03_015492</name>
</gene>
<evidence type="ECO:0000256" key="1">
    <source>
        <dbReference type="SAM" id="MobiDB-lite"/>
    </source>
</evidence>
<proteinExistence type="predicted"/>
<dbReference type="Proteomes" id="UP000612055">
    <property type="component" value="Unassembled WGS sequence"/>
</dbReference>
<evidence type="ECO:0000259" key="2">
    <source>
        <dbReference type="Pfam" id="PF03407"/>
    </source>
</evidence>